<reference evidence="1" key="1">
    <citation type="submission" date="2022-07" db="EMBL/GenBank/DDBJ databases">
        <title>Genome Sequence of Leucocoprinus birnbaumii.</title>
        <authorList>
            <person name="Buettner E."/>
        </authorList>
    </citation>
    <scope>NUCLEOTIDE SEQUENCE</scope>
    <source>
        <strain evidence="1">VT141</strain>
    </source>
</reference>
<comment type="caution">
    <text evidence="1">The sequence shown here is derived from an EMBL/GenBank/DDBJ whole genome shotgun (WGS) entry which is preliminary data.</text>
</comment>
<proteinExistence type="predicted"/>
<evidence type="ECO:0000313" key="2">
    <source>
        <dbReference type="Proteomes" id="UP001213000"/>
    </source>
</evidence>
<evidence type="ECO:0000313" key="1">
    <source>
        <dbReference type="EMBL" id="KAJ3568116.1"/>
    </source>
</evidence>
<dbReference type="SUPFAM" id="SSF52047">
    <property type="entry name" value="RNI-like"/>
    <property type="match status" value="1"/>
</dbReference>
<dbReference type="Proteomes" id="UP001213000">
    <property type="component" value="Unassembled WGS sequence"/>
</dbReference>
<dbReference type="EMBL" id="JANIEX010000366">
    <property type="protein sequence ID" value="KAJ3568116.1"/>
    <property type="molecule type" value="Genomic_DNA"/>
</dbReference>
<dbReference type="AlphaFoldDB" id="A0AAD5VRZ9"/>
<sequence length="510" mass="58159">MDGSNINCLYCDRPYDNSVSPSIPLLNHQGPSAEADTINKRLSQIQHLTTQLLKERHDLLLRLNSIQPLTRSLPSEVLALIFEEASREPPGTSVRVLKSRIPTGLAQTLLIGAVSTQWRTIIYSTPQLWTNLRICLDPVKFKNQMSIMMRCLSMSKSFPLNVALDFNELKLPVRYGSSEDYLIAPSIDTILRKNLSRVQRLQLWNPPQRWFRDISSLANLEELTIERSRSRIRRLSLDNASFLLKLTLTRLNCTRINLPSSTNLTHVTLFGVHLNVATNILLHSPRLIDLQCFMLEGNVKQSELTKATVLGQLNTLTWHGIESKDWRVIFLHKIQLTALESLRWSINQDAKGDMGYLLALQTFFSRLISLKSLILERFMTQDVQLRFQALMFPPLLEHLTLRNWLPSHVIAFLEFEVLVEHGDAKESHPLSHLRTLTVDIGYYSASLPDHLLEILNVLKRRPAPVSLVIYLDLNSLSGKELSSESVELLKDQVSQLEGKLKLTMDGKKVL</sequence>
<keyword evidence="2" id="KW-1185">Reference proteome</keyword>
<accession>A0AAD5VRZ9</accession>
<name>A0AAD5VRZ9_9AGAR</name>
<organism evidence="1 2">
    <name type="scientific">Leucocoprinus birnbaumii</name>
    <dbReference type="NCBI Taxonomy" id="56174"/>
    <lineage>
        <taxon>Eukaryota</taxon>
        <taxon>Fungi</taxon>
        <taxon>Dikarya</taxon>
        <taxon>Basidiomycota</taxon>
        <taxon>Agaricomycotina</taxon>
        <taxon>Agaricomycetes</taxon>
        <taxon>Agaricomycetidae</taxon>
        <taxon>Agaricales</taxon>
        <taxon>Agaricineae</taxon>
        <taxon>Agaricaceae</taxon>
        <taxon>Leucocoprinus</taxon>
    </lineage>
</organism>
<evidence type="ECO:0008006" key="3">
    <source>
        <dbReference type="Google" id="ProtNLM"/>
    </source>
</evidence>
<protein>
    <recommendedName>
        <fullName evidence="3">F-box domain-containing protein</fullName>
    </recommendedName>
</protein>
<gene>
    <name evidence="1" type="ORF">NP233_g5921</name>
</gene>